<dbReference type="InterPro" id="IPR013083">
    <property type="entry name" value="Znf_RING/FYVE/PHD"/>
</dbReference>
<dbReference type="Proteomes" id="UP001515480">
    <property type="component" value="Unassembled WGS sequence"/>
</dbReference>
<dbReference type="Gene3D" id="3.30.40.10">
    <property type="entry name" value="Zinc/RING finger domain, C3HC4 (zinc finger)"/>
    <property type="match status" value="1"/>
</dbReference>
<dbReference type="Pfam" id="PF12102">
    <property type="entry name" value="MrcB_N"/>
    <property type="match status" value="1"/>
</dbReference>
<keyword evidence="5 10" id="KW-0863">Zinc-finger</keyword>
<dbReference type="Gene3D" id="3.30.920.90">
    <property type="match status" value="1"/>
</dbReference>
<feature type="region of interest" description="Disordered" evidence="11">
    <location>
        <begin position="1"/>
        <end position="51"/>
    </location>
</feature>
<keyword evidence="3" id="KW-0677">Repeat</keyword>
<dbReference type="InterPro" id="IPR023780">
    <property type="entry name" value="Chromo_domain"/>
</dbReference>
<keyword evidence="6" id="KW-0378">Hydrolase</keyword>
<organism evidence="16 17">
    <name type="scientific">Prymnesium parvum</name>
    <name type="common">Toxic golden alga</name>
    <dbReference type="NCBI Taxonomy" id="97485"/>
    <lineage>
        <taxon>Eukaryota</taxon>
        <taxon>Haptista</taxon>
        <taxon>Haptophyta</taxon>
        <taxon>Prymnesiophyceae</taxon>
        <taxon>Prymnesiales</taxon>
        <taxon>Prymnesiaceae</taxon>
        <taxon>Prymnesium</taxon>
    </lineage>
</organism>
<feature type="domain" description="Helicase C-terminal" evidence="15">
    <location>
        <begin position="710"/>
        <end position="869"/>
    </location>
</feature>
<feature type="domain" description="PHD-type" evidence="13">
    <location>
        <begin position="113"/>
        <end position="165"/>
    </location>
</feature>
<dbReference type="InterPro" id="IPR021961">
    <property type="entry name" value="McrB_DNA-bd"/>
</dbReference>
<dbReference type="GO" id="GO:0016787">
    <property type="term" value="F:hydrolase activity"/>
    <property type="evidence" value="ECO:0007669"/>
    <property type="project" value="UniProtKB-KW"/>
</dbReference>
<dbReference type="InterPro" id="IPR049730">
    <property type="entry name" value="SNF2/RAD54-like_C"/>
</dbReference>
<dbReference type="Pfam" id="PF00385">
    <property type="entry name" value="Chromo"/>
    <property type="match status" value="1"/>
</dbReference>
<feature type="compositionally biased region" description="Low complexity" evidence="11">
    <location>
        <begin position="1888"/>
        <end position="1901"/>
    </location>
</feature>
<feature type="region of interest" description="Disordered" evidence="11">
    <location>
        <begin position="992"/>
        <end position="1025"/>
    </location>
</feature>
<evidence type="ECO:0000256" key="9">
    <source>
        <dbReference type="ARBA" id="ARBA00023242"/>
    </source>
</evidence>
<reference evidence="16 17" key="1">
    <citation type="journal article" date="2024" name="Science">
        <title>Giant polyketide synthase enzymes in the biosynthesis of giant marine polyether toxins.</title>
        <authorList>
            <person name="Fallon T.R."/>
            <person name="Shende V.V."/>
            <person name="Wierzbicki I.H."/>
            <person name="Pendleton A.L."/>
            <person name="Watervoot N.F."/>
            <person name="Auber R.P."/>
            <person name="Gonzalez D.J."/>
            <person name="Wisecaver J.H."/>
            <person name="Moore B.S."/>
        </authorList>
    </citation>
    <scope>NUCLEOTIDE SEQUENCE [LARGE SCALE GENOMIC DNA]</scope>
    <source>
        <strain evidence="16 17">12B1</strain>
    </source>
</reference>
<dbReference type="GO" id="GO:0008270">
    <property type="term" value="F:zinc ion binding"/>
    <property type="evidence" value="ECO:0007669"/>
    <property type="project" value="UniProtKB-KW"/>
</dbReference>
<dbReference type="PROSITE" id="PS01359">
    <property type="entry name" value="ZF_PHD_1"/>
    <property type="match status" value="1"/>
</dbReference>
<name>A0AB34JG76_PRYPA</name>
<dbReference type="Gene3D" id="3.40.50.10810">
    <property type="entry name" value="Tandem AAA-ATPase domain"/>
    <property type="match status" value="1"/>
</dbReference>
<feature type="region of interest" description="Disordered" evidence="11">
    <location>
        <begin position="1884"/>
        <end position="1947"/>
    </location>
</feature>
<dbReference type="PROSITE" id="PS50013">
    <property type="entry name" value="CHROMO_2"/>
    <property type="match status" value="1"/>
</dbReference>
<dbReference type="SMART" id="SM00249">
    <property type="entry name" value="PHD"/>
    <property type="match status" value="1"/>
</dbReference>
<sequence>MEKRASPMHTDGPHRSSSSAILGKKAESQPAAGKHTPLTVHVRPMQSAETENRMRFSGREDAENDCSSSVGANTCSMVAKPKTASQPSIGAPDGNNSMALMSLTDEEEELGEDDMCGVCGLTTSVEGNWLLLCDGCDSAYHTLCLTPKLHAVPEGDWFCPSCMPNEKTVARPSNSSAGGPKKKQKVEAKRPPAAEVHELNSIDKILDVRQAVGGEEYLCKIKGLAHIHSRWLKRDAIKQDGRLSLQRLTGFLRKRQEGPLDPYADCMVVERVVSCVELDASGKWVDVNATSEDLFKPKESGGGSVAPGGVGVVGERLYLIKWKGCAYDGCSWESPAHAGEEAIAEFQRRCSRVEEKAAKRRNGLEQNTSRALLSEPPLTFKDGRELRDYQRDGVRWLRYNYSQGRSVILGDEMGLGKTAQTCVTLECIASLHGSPGPFLVIVPLSTLPHWLREIAAWSNLDCVVFHGSKEAREVILEYEWARGPRARGGYGDLRDPKFDVCLTTYETFTNCVEIFRKVPRWDYVILDEAHRLKNKEGKALGALQSLHVGCKLALTGTPLQNNVGELWTMLDMLEPGAFGSQESFNESFGDMRSAEEAQLLVEKLRPHLLRRTKEDVNLGIMPMEETLISVEITNFQKQTYRALLEQNRALLLHGHAGISGPSFNNLSMQLRHCCNHPFLIKGVREAEGIDLMDERMYLECLVSSSGKLVLLDKLLPKLQAQGHRVLLFSQFTMLLDLLEDYVRLRGYSYERLDGGIVGDKRQAAIDRFSDPSSNTFLFLLGTRAGGVGINLTAADTVIIYDPDWNPQNDVQAQARCHRIGQKKTVSVYRLVTRGTYEENLSIRANQKRGLEQAVIGHGDYTAKATEQVESSATAKVRKAKEIEALLKRGAHQLFTDEHDKLVEEFKSESIDQILSRSLTHRTEGEDVSTASKKESSSLFATAKFSVAGENGEETLDMEDPEFWVKVLGEEAPAAAEEEFDIYDEFGLRRRSRRSTAEPQRLAPSWDQFQSSSKEKNAKKDAKEDDSWTRAQLQGLYSGLSAFGFGRPQAVRDRAPALYERSLDEVEFALEYTVHQALVHSFAEEGEQSSEGETRSTDFEAVARAWHFLQTGFPLTPGEELRHPPSHVHTINMGANSWYDSRIVAKADPLTALLIDLRRLRTAVEMTPNFRAPKVPVRYACPVISTLDANGQCVDTEKGWGEDEDTDLLRGVYKHGYGSLELVFADESLEHLRSLELRSYSSTGNGVSAKAVEMPSAVQNSEEASLRQSDNQASQESDSQCGKPSTPVAHGSMRRVVESRAITRRLKSLLNHLPITKQGHLETCETENENDDNMRDSKTAVDMDAEAFVLGLYPKDYDRSRPSELLSLDDNGMPYMREKGLSRSANSDSKAAKQATSEARMAERAAKNEASARERQERENTRIHNIISKLLDDMMNKVARLHVRWMKSEEKAEAERQRVAELNEKRKEREKAALEREREIEEQRCKRQAEKQRRAEERERDKSMRHMLKVRAAQARRVVLVQLLTSKKDTTEDTNARDICASVLEKQQADANRTRRSSSVARDKSAVLNSDGELIEAAPGIRVELHLSLSGQVMGATKLKDGIDKLMNSYDWTNKSEVFKKGHPWMSLMDSIQVGLQQNIGEQYAVRSSMGCGGWAKVPWIAVSHPCESTQAGLYLQYLFRADMSAVYLCLGQGISKIKAAFGVHKSKEHLATIGNFVRSKCRELADAGDPFEELDLSGDIDLRGQGGLAGDYERGCIVSIRYDLNEVPEESTLLNHLHQMLDIYAAVLVDEDYIDIKSRSDEEVAQALPFDARKRKRVSTSPAPPTKRRERVKYTEVAPGDPDSEAESMQEGNCVDAEDTTPPSRSSISDAGVSSAACAKSVSKKDALPASESSASCPSAQSEKKAPLPAVGSPGRSHGKSKVDERPALVSTDRKDAKPKLDKRSAQGKMMRTWPVGMRVEVMQTDEGFYGAWFLGSVKGYKADRVIVEYDEFLEECDEEESADTPHLRQEELQENMRPVPPQVESHELWASGLNEGDVCQLNFESGWWDVRILEVRPEAEKKFLVKPLLYNIEHSVNADVLRPKTVWVWNAVSKEWRPKGN</sequence>
<dbReference type="PROSITE" id="PS50016">
    <property type="entry name" value="ZF_PHD_2"/>
    <property type="match status" value="1"/>
</dbReference>
<keyword evidence="8" id="KW-0067">ATP-binding</keyword>
<evidence type="ECO:0000256" key="11">
    <source>
        <dbReference type="SAM" id="MobiDB-lite"/>
    </source>
</evidence>
<dbReference type="InterPro" id="IPR008395">
    <property type="entry name" value="Agenet-like_dom"/>
</dbReference>
<evidence type="ECO:0000256" key="6">
    <source>
        <dbReference type="ARBA" id="ARBA00022801"/>
    </source>
</evidence>
<dbReference type="InterPro" id="IPR019787">
    <property type="entry name" value="Znf_PHD-finger"/>
</dbReference>
<dbReference type="Gene3D" id="2.40.50.40">
    <property type="match status" value="1"/>
</dbReference>
<evidence type="ECO:0000256" key="1">
    <source>
        <dbReference type="ARBA" id="ARBA00004123"/>
    </source>
</evidence>
<dbReference type="Pfam" id="PF00176">
    <property type="entry name" value="SNF2-rel_dom"/>
    <property type="match status" value="1"/>
</dbReference>
<evidence type="ECO:0000256" key="7">
    <source>
        <dbReference type="ARBA" id="ARBA00022833"/>
    </source>
</evidence>
<evidence type="ECO:0000259" key="14">
    <source>
        <dbReference type="PROSITE" id="PS51192"/>
    </source>
</evidence>
<dbReference type="Gene3D" id="1.10.10.60">
    <property type="entry name" value="Homeodomain-like"/>
    <property type="match status" value="1"/>
</dbReference>
<dbReference type="InterPro" id="IPR011011">
    <property type="entry name" value="Znf_FYVE_PHD"/>
</dbReference>
<dbReference type="SUPFAM" id="SSF54160">
    <property type="entry name" value="Chromo domain-like"/>
    <property type="match status" value="2"/>
</dbReference>
<dbReference type="InterPro" id="IPR001650">
    <property type="entry name" value="Helicase_C-like"/>
</dbReference>
<feature type="domain" description="Chromo" evidence="12">
    <location>
        <begin position="267"/>
        <end position="369"/>
    </location>
</feature>
<feature type="compositionally biased region" description="Basic and acidic residues" evidence="11">
    <location>
        <begin position="1399"/>
        <end position="1420"/>
    </location>
</feature>
<gene>
    <name evidence="16" type="ORF">AB1Y20_023294</name>
</gene>
<dbReference type="InterPro" id="IPR016197">
    <property type="entry name" value="Chromo-like_dom_sf"/>
</dbReference>
<feature type="region of interest" description="Disordered" evidence="11">
    <location>
        <begin position="1813"/>
        <end position="1870"/>
    </location>
</feature>
<evidence type="ECO:0000313" key="16">
    <source>
        <dbReference type="EMBL" id="KAL1519787.1"/>
    </source>
</evidence>
<feature type="compositionally biased region" description="Basic and acidic residues" evidence="11">
    <location>
        <begin position="1921"/>
        <end position="1945"/>
    </location>
</feature>
<dbReference type="InterPro" id="IPR038718">
    <property type="entry name" value="SNF2-like_sf"/>
</dbReference>
<dbReference type="PROSITE" id="PS51194">
    <property type="entry name" value="HELICASE_CTER"/>
    <property type="match status" value="1"/>
</dbReference>
<dbReference type="GO" id="GO:0005524">
    <property type="term" value="F:ATP binding"/>
    <property type="evidence" value="ECO:0007669"/>
    <property type="project" value="UniProtKB-KW"/>
</dbReference>
<evidence type="ECO:0000256" key="5">
    <source>
        <dbReference type="ARBA" id="ARBA00022771"/>
    </source>
</evidence>
<keyword evidence="4" id="KW-0547">Nucleotide-binding</keyword>
<evidence type="ECO:0000256" key="10">
    <source>
        <dbReference type="PROSITE-ProRule" id="PRU00146"/>
    </source>
</evidence>
<dbReference type="SMART" id="SM00298">
    <property type="entry name" value="CHROMO"/>
    <property type="match status" value="2"/>
</dbReference>
<feature type="compositionally biased region" description="Basic and acidic residues" evidence="11">
    <location>
        <begin position="1012"/>
        <end position="1025"/>
    </location>
</feature>
<dbReference type="Gene3D" id="3.40.50.300">
    <property type="entry name" value="P-loop containing nucleotide triphosphate hydrolases"/>
    <property type="match status" value="1"/>
</dbReference>
<dbReference type="EMBL" id="JBGBPQ010000009">
    <property type="protein sequence ID" value="KAL1519787.1"/>
    <property type="molecule type" value="Genomic_DNA"/>
</dbReference>
<feature type="domain" description="Helicase ATP-binding" evidence="14">
    <location>
        <begin position="398"/>
        <end position="576"/>
    </location>
</feature>
<dbReference type="SMART" id="SM00487">
    <property type="entry name" value="DEXDc"/>
    <property type="match status" value="1"/>
</dbReference>
<feature type="region of interest" description="Disordered" evidence="11">
    <location>
        <begin position="1463"/>
        <end position="1502"/>
    </location>
</feature>
<evidence type="ECO:0000256" key="3">
    <source>
        <dbReference type="ARBA" id="ARBA00022737"/>
    </source>
</evidence>
<dbReference type="Pfam" id="PF05641">
    <property type="entry name" value="Agenet"/>
    <property type="match status" value="1"/>
</dbReference>
<dbReference type="InterPro" id="IPR001965">
    <property type="entry name" value="Znf_PHD"/>
</dbReference>
<dbReference type="SUPFAM" id="SSF52540">
    <property type="entry name" value="P-loop containing nucleoside triphosphate hydrolases"/>
    <property type="match status" value="2"/>
</dbReference>
<dbReference type="Pfam" id="PF00628">
    <property type="entry name" value="PHD"/>
    <property type="match status" value="1"/>
</dbReference>
<evidence type="ECO:0000259" key="12">
    <source>
        <dbReference type="PROSITE" id="PS50013"/>
    </source>
</evidence>
<evidence type="ECO:0000256" key="4">
    <source>
        <dbReference type="ARBA" id="ARBA00022741"/>
    </source>
</evidence>
<accession>A0AB34JG76</accession>
<evidence type="ECO:0000313" key="17">
    <source>
        <dbReference type="Proteomes" id="UP001515480"/>
    </source>
</evidence>
<dbReference type="PANTHER" id="PTHR45623">
    <property type="entry name" value="CHROMODOMAIN-HELICASE-DNA-BINDING PROTEIN 3-RELATED-RELATED"/>
    <property type="match status" value="1"/>
</dbReference>
<feature type="compositionally biased region" description="Polar residues" evidence="11">
    <location>
        <begin position="1256"/>
        <end position="1282"/>
    </location>
</feature>
<dbReference type="SUPFAM" id="SSF57903">
    <property type="entry name" value="FYVE/PHD zinc finger"/>
    <property type="match status" value="1"/>
</dbReference>
<dbReference type="InterPro" id="IPR000953">
    <property type="entry name" value="Chromo/chromo_shadow_dom"/>
</dbReference>
<dbReference type="GO" id="GO:0005634">
    <property type="term" value="C:nucleus"/>
    <property type="evidence" value="ECO:0007669"/>
    <property type="project" value="UniProtKB-SubCell"/>
</dbReference>
<dbReference type="Pfam" id="PF00271">
    <property type="entry name" value="Helicase_C"/>
    <property type="match status" value="1"/>
</dbReference>
<dbReference type="InterPro" id="IPR000330">
    <property type="entry name" value="SNF2_N"/>
</dbReference>
<keyword evidence="17" id="KW-1185">Reference proteome</keyword>
<comment type="subcellular location">
    <subcellularLocation>
        <location evidence="1">Nucleus</location>
    </subcellularLocation>
</comment>
<protein>
    <submittedName>
        <fullName evidence="16">Uncharacterized protein</fullName>
    </submittedName>
</protein>
<keyword evidence="7" id="KW-0862">Zinc</keyword>
<feature type="region of interest" description="Disordered" evidence="11">
    <location>
        <begin position="1252"/>
        <end position="1292"/>
    </location>
</feature>
<evidence type="ECO:0000256" key="2">
    <source>
        <dbReference type="ARBA" id="ARBA00022723"/>
    </source>
</evidence>
<keyword evidence="2" id="KW-0479">Metal-binding</keyword>
<proteinExistence type="predicted"/>
<dbReference type="SMART" id="SM00490">
    <property type="entry name" value="HELICc"/>
    <property type="match status" value="1"/>
</dbReference>
<dbReference type="InterPro" id="IPR014001">
    <property type="entry name" value="Helicase_ATP-bd"/>
</dbReference>
<dbReference type="PANTHER" id="PTHR45623:SF48">
    <property type="entry name" value="SNF2 FAMILY DNA-DEPENDENT ATPASE"/>
    <property type="match status" value="1"/>
</dbReference>
<keyword evidence="9" id="KW-0539">Nucleus</keyword>
<dbReference type="CDD" id="cd15543">
    <property type="entry name" value="PHD_RSF1"/>
    <property type="match status" value="1"/>
</dbReference>
<comment type="caution">
    <text evidence="16">The sequence shown here is derived from an EMBL/GenBank/DDBJ whole genome shotgun (WGS) entry which is preliminary data.</text>
</comment>
<dbReference type="PROSITE" id="PS51192">
    <property type="entry name" value="HELICASE_ATP_BIND_1"/>
    <property type="match status" value="1"/>
</dbReference>
<dbReference type="InterPro" id="IPR027417">
    <property type="entry name" value="P-loop_NTPase"/>
</dbReference>
<feature type="region of interest" description="Disordered" evidence="11">
    <location>
        <begin position="1364"/>
        <end position="1420"/>
    </location>
</feature>
<dbReference type="CDD" id="cd18793">
    <property type="entry name" value="SF2_C_SNF"/>
    <property type="match status" value="1"/>
</dbReference>
<evidence type="ECO:0000259" key="15">
    <source>
        <dbReference type="PROSITE" id="PS51194"/>
    </source>
</evidence>
<feature type="compositionally biased region" description="Polar residues" evidence="11">
    <location>
        <begin position="1382"/>
        <end position="1396"/>
    </location>
</feature>
<dbReference type="InterPro" id="IPR019786">
    <property type="entry name" value="Zinc_finger_PHD-type_CS"/>
</dbReference>
<evidence type="ECO:0000256" key="8">
    <source>
        <dbReference type="ARBA" id="ARBA00022840"/>
    </source>
</evidence>
<feature type="region of interest" description="Disordered" evidence="11">
    <location>
        <begin position="169"/>
        <end position="192"/>
    </location>
</feature>
<evidence type="ECO:0000259" key="13">
    <source>
        <dbReference type="PROSITE" id="PS50016"/>
    </source>
</evidence>